<keyword evidence="4" id="KW-0539">Nucleus</keyword>
<dbReference type="OrthoDB" id="613763at2759"/>
<organism evidence="5 6">
    <name type="scientific">Pycnoporus cinnabarinus</name>
    <name type="common">Cinnabar-red polypore</name>
    <name type="synonym">Trametes cinnabarina</name>
    <dbReference type="NCBI Taxonomy" id="5643"/>
    <lineage>
        <taxon>Eukaryota</taxon>
        <taxon>Fungi</taxon>
        <taxon>Dikarya</taxon>
        <taxon>Basidiomycota</taxon>
        <taxon>Agaricomycotina</taxon>
        <taxon>Agaricomycetes</taxon>
        <taxon>Polyporales</taxon>
        <taxon>Polyporaceae</taxon>
        <taxon>Trametes</taxon>
    </lineage>
</organism>
<evidence type="ECO:0000256" key="2">
    <source>
        <dbReference type="ARBA" id="ARBA00011038"/>
    </source>
</evidence>
<dbReference type="GO" id="GO:0006383">
    <property type="term" value="P:transcription by RNA polymerase III"/>
    <property type="evidence" value="ECO:0007669"/>
    <property type="project" value="InterPro"/>
</dbReference>
<dbReference type="InterPro" id="IPR036388">
    <property type="entry name" value="WH-like_DNA-bd_sf"/>
</dbReference>
<comment type="subcellular location">
    <subcellularLocation>
        <location evidence="1">Nucleus</location>
    </subcellularLocation>
</comment>
<gene>
    <name evidence="5" type="ORF">BN946_scf184998.g36</name>
</gene>
<dbReference type="STRING" id="5643.A0A060S8D4"/>
<accession>A0A060S8D4</accession>
<evidence type="ECO:0000313" key="6">
    <source>
        <dbReference type="Proteomes" id="UP000029665"/>
    </source>
</evidence>
<protein>
    <recommendedName>
        <fullName evidence="7">DNA-directed RNA polymerase III subunit RPC6</fullName>
    </recommendedName>
</protein>
<proteinExistence type="inferred from homology"/>
<dbReference type="HOGENOM" id="CLU_1787793_0_0_1"/>
<sequence length="145" mass="16437">MTMAGKLSQCLKSLTQKQLIKTVTDVRHATWKIYMLFNLEPSVELSGGPWYTDKELDTEFIRLLTNVCLKIIRDRSMAKAKNSDNGTVRQLYPVSHASYPNAAQISNLLNKSRVTGTVFTVEHVEMLLQVLILNGKVEKVRIETL</sequence>
<dbReference type="InterPro" id="IPR016049">
    <property type="entry name" value="RNA_pol_Rpc34-like"/>
</dbReference>
<dbReference type="Proteomes" id="UP000029665">
    <property type="component" value="Unassembled WGS sequence"/>
</dbReference>
<evidence type="ECO:0000313" key="5">
    <source>
        <dbReference type="EMBL" id="CDO68539.1"/>
    </source>
</evidence>
<evidence type="ECO:0000256" key="4">
    <source>
        <dbReference type="ARBA" id="ARBA00023242"/>
    </source>
</evidence>
<evidence type="ECO:0000256" key="3">
    <source>
        <dbReference type="ARBA" id="ARBA00023163"/>
    </source>
</evidence>
<dbReference type="AlphaFoldDB" id="A0A060S8D4"/>
<dbReference type="InterPro" id="IPR007832">
    <property type="entry name" value="RNA_pol_Rpc34"/>
</dbReference>
<comment type="similarity">
    <text evidence="2">Belongs to the eukaryotic RPC34/RPC39 RNA polymerase subunit family.</text>
</comment>
<dbReference type="PANTHER" id="PTHR12780">
    <property type="entry name" value="RNA POLYMERASE III DNA DIRECTED , 39KD SUBUNIT-RELATED"/>
    <property type="match status" value="1"/>
</dbReference>
<keyword evidence="3" id="KW-0804">Transcription</keyword>
<dbReference type="Pfam" id="PF05158">
    <property type="entry name" value="RNA_pol_Rpc34"/>
    <property type="match status" value="1"/>
</dbReference>
<evidence type="ECO:0000256" key="1">
    <source>
        <dbReference type="ARBA" id="ARBA00004123"/>
    </source>
</evidence>
<comment type="caution">
    <text evidence="5">The sequence shown here is derived from an EMBL/GenBank/DDBJ whole genome shotgun (WGS) entry which is preliminary data.</text>
</comment>
<dbReference type="GO" id="GO:0005666">
    <property type="term" value="C:RNA polymerase III complex"/>
    <property type="evidence" value="ECO:0007669"/>
    <property type="project" value="InterPro"/>
</dbReference>
<dbReference type="EMBL" id="CCBP010000020">
    <property type="protein sequence ID" value="CDO68539.1"/>
    <property type="molecule type" value="Genomic_DNA"/>
</dbReference>
<evidence type="ECO:0008006" key="7">
    <source>
        <dbReference type="Google" id="ProtNLM"/>
    </source>
</evidence>
<keyword evidence="6" id="KW-1185">Reference proteome</keyword>
<dbReference type="Gene3D" id="1.10.10.10">
    <property type="entry name" value="Winged helix-like DNA-binding domain superfamily/Winged helix DNA-binding domain"/>
    <property type="match status" value="1"/>
</dbReference>
<name>A0A060S8D4_PYCCI</name>
<reference evidence="5" key="1">
    <citation type="submission" date="2014-01" db="EMBL/GenBank/DDBJ databases">
        <title>The genome of the white-rot fungus Pycnoporus cinnabarinus: a basidiomycete model with a versatile arsenal for lignocellulosic biomass breakdown.</title>
        <authorList>
            <person name="Levasseur A."/>
            <person name="Lomascolo A."/>
            <person name="Ruiz-Duenas F.J."/>
            <person name="Uzan E."/>
            <person name="Piumi F."/>
            <person name="Kues U."/>
            <person name="Ram A.F.J."/>
            <person name="Murat C."/>
            <person name="Haon M."/>
            <person name="Benoit I."/>
            <person name="Arfi Y."/>
            <person name="Chevret D."/>
            <person name="Drula E."/>
            <person name="Kwon M.J."/>
            <person name="Gouret P."/>
            <person name="Lesage-Meessen L."/>
            <person name="Lombard V."/>
            <person name="Mariette J."/>
            <person name="Noirot C."/>
            <person name="Park J."/>
            <person name="Patyshakuliyeva A."/>
            <person name="Wieneger R.A.B."/>
            <person name="Wosten H.A.B."/>
            <person name="Martin F."/>
            <person name="Coutinho P.M."/>
            <person name="de Vries R."/>
            <person name="Martinez A.T."/>
            <person name="Klopp C."/>
            <person name="Pontarotti P."/>
            <person name="Henrissat B."/>
            <person name="Record E."/>
        </authorList>
    </citation>
    <scope>NUCLEOTIDE SEQUENCE [LARGE SCALE GENOMIC DNA]</scope>
    <source>
        <strain evidence="5">BRFM137</strain>
    </source>
</reference>